<protein>
    <recommendedName>
        <fullName evidence="1">STAS domain-containing protein</fullName>
    </recommendedName>
</protein>
<evidence type="ECO:0000259" key="1">
    <source>
        <dbReference type="PROSITE" id="PS50801"/>
    </source>
</evidence>
<evidence type="ECO:0000313" key="2">
    <source>
        <dbReference type="EMBL" id="CAA9485194.1"/>
    </source>
</evidence>
<gene>
    <name evidence="2" type="ORF">AVDCRST_MAG65-1686</name>
</gene>
<dbReference type="CDD" id="cd07043">
    <property type="entry name" value="STAS_anti-anti-sigma_factors"/>
    <property type="match status" value="1"/>
</dbReference>
<dbReference type="AlphaFoldDB" id="A0A6J4S4P7"/>
<sequence length="98" mass="10983">MVSFDPKRAILHVTGDEDASTVSRRRPPLSTALRATRDVIVDLSELRFADSTLMLDLAVLAQRLRKEGAQLLMCAPQPQVRFLIERMGLDRQPAVQLV</sequence>
<accession>A0A6J4S4P7</accession>
<feature type="domain" description="STAS" evidence="1">
    <location>
        <begin position="1"/>
        <end position="98"/>
    </location>
</feature>
<reference evidence="2" key="1">
    <citation type="submission" date="2020-02" db="EMBL/GenBank/DDBJ databases">
        <authorList>
            <person name="Meier V. D."/>
        </authorList>
    </citation>
    <scope>NUCLEOTIDE SEQUENCE</scope>
    <source>
        <strain evidence="2">AVDCRST_MAG65</strain>
    </source>
</reference>
<dbReference type="Pfam" id="PF01740">
    <property type="entry name" value="STAS"/>
    <property type="match status" value="1"/>
</dbReference>
<name>A0A6J4S4P7_9ACTN</name>
<dbReference type="PROSITE" id="PS50801">
    <property type="entry name" value="STAS"/>
    <property type="match status" value="1"/>
</dbReference>
<dbReference type="InterPro" id="IPR002645">
    <property type="entry name" value="STAS_dom"/>
</dbReference>
<organism evidence="2">
    <name type="scientific">uncultured Solirubrobacteraceae bacterium</name>
    <dbReference type="NCBI Taxonomy" id="1162706"/>
    <lineage>
        <taxon>Bacteria</taxon>
        <taxon>Bacillati</taxon>
        <taxon>Actinomycetota</taxon>
        <taxon>Thermoleophilia</taxon>
        <taxon>Solirubrobacterales</taxon>
        <taxon>Solirubrobacteraceae</taxon>
        <taxon>environmental samples</taxon>
    </lineage>
</organism>
<dbReference type="SUPFAM" id="SSF52091">
    <property type="entry name" value="SpoIIaa-like"/>
    <property type="match status" value="1"/>
</dbReference>
<dbReference type="EMBL" id="CADCVL010000291">
    <property type="protein sequence ID" value="CAA9485194.1"/>
    <property type="molecule type" value="Genomic_DNA"/>
</dbReference>
<dbReference type="Gene3D" id="3.30.750.24">
    <property type="entry name" value="STAS domain"/>
    <property type="match status" value="1"/>
</dbReference>
<dbReference type="InterPro" id="IPR036513">
    <property type="entry name" value="STAS_dom_sf"/>
</dbReference>
<proteinExistence type="predicted"/>